<dbReference type="Proteomes" id="UP001205560">
    <property type="component" value="Unassembled WGS sequence"/>
</dbReference>
<feature type="domain" description="4'-phosphopantetheinyl transferase" evidence="2">
    <location>
        <begin position="135"/>
        <end position="199"/>
    </location>
</feature>
<keyword evidence="1 3" id="KW-0808">Transferase</keyword>
<gene>
    <name evidence="3" type="ORF">NX782_01390</name>
</gene>
<dbReference type="InterPro" id="IPR008278">
    <property type="entry name" value="4-PPantetheinyl_Trfase_dom"/>
</dbReference>
<dbReference type="GO" id="GO:0016740">
    <property type="term" value="F:transferase activity"/>
    <property type="evidence" value="ECO:0007669"/>
    <property type="project" value="UniProtKB-KW"/>
</dbReference>
<dbReference type="InterPro" id="IPR037143">
    <property type="entry name" value="4-PPantetheinyl_Trfase_dom_sf"/>
</dbReference>
<reference evidence="3 4" key="1">
    <citation type="submission" date="2022-08" db="EMBL/GenBank/DDBJ databases">
        <title>Reclassification of Massilia species as members of the genera Telluria, Duganella, Pseudoduganella, Mokoshia gen. nov. and Zemynaea gen. nov. using orthogonal and non-orthogonal genome-based approaches.</title>
        <authorList>
            <person name="Bowman J.P."/>
        </authorList>
    </citation>
    <scope>NUCLEOTIDE SEQUENCE [LARGE SCALE GENOMIC DNA]</scope>
    <source>
        <strain evidence="3 4">LMG 28164</strain>
    </source>
</reference>
<accession>A0ABT2A104</accession>
<organism evidence="3 4">
    <name type="scientific">Massilia norwichensis</name>
    <dbReference type="NCBI Taxonomy" id="1442366"/>
    <lineage>
        <taxon>Bacteria</taxon>
        <taxon>Pseudomonadati</taxon>
        <taxon>Pseudomonadota</taxon>
        <taxon>Betaproteobacteria</taxon>
        <taxon>Burkholderiales</taxon>
        <taxon>Oxalobacteraceae</taxon>
        <taxon>Telluria group</taxon>
        <taxon>Massilia</taxon>
    </lineage>
</organism>
<dbReference type="Gene3D" id="3.90.470.20">
    <property type="entry name" value="4'-phosphopantetheinyl transferase domain"/>
    <property type="match status" value="2"/>
</dbReference>
<dbReference type="RefSeq" id="WP_258843692.1">
    <property type="nucleotide sequence ID" value="NZ_JANUGX010000001.1"/>
</dbReference>
<sequence>MSGPCDHEDVPTPVPTPVPVQWRDAGVALPAPAAAGWGSGSPTGICRLVADSEDVRVIGIQGQQEREAARRAIRAAIVAELALLSSLPRQRIALHTPEGQVPYALLDTPDGQRRVHLAISHDGALSLAALSRRGPVGIDVTLVMDIPDWEAVARDYLGPAQTAALAALPAAARADAFARAWSEREARLKYFGRELVEWSEDGDRPLAACRCLPLALPEGYAGVLALPPDPDSMRS</sequence>
<evidence type="ECO:0000313" key="3">
    <source>
        <dbReference type="EMBL" id="MCS0587856.1"/>
    </source>
</evidence>
<dbReference type="SUPFAM" id="SSF56214">
    <property type="entry name" value="4'-phosphopantetheinyl transferase"/>
    <property type="match status" value="1"/>
</dbReference>
<dbReference type="Pfam" id="PF01648">
    <property type="entry name" value="ACPS"/>
    <property type="match status" value="1"/>
</dbReference>
<keyword evidence="4" id="KW-1185">Reference proteome</keyword>
<evidence type="ECO:0000256" key="1">
    <source>
        <dbReference type="ARBA" id="ARBA00022679"/>
    </source>
</evidence>
<evidence type="ECO:0000259" key="2">
    <source>
        <dbReference type="Pfam" id="PF01648"/>
    </source>
</evidence>
<evidence type="ECO:0000313" key="4">
    <source>
        <dbReference type="Proteomes" id="UP001205560"/>
    </source>
</evidence>
<protein>
    <submittedName>
        <fullName evidence="3">4'-phosphopantetheinyl transferase superfamily protein</fullName>
    </submittedName>
</protein>
<proteinExistence type="predicted"/>
<dbReference type="EMBL" id="JANUGX010000001">
    <property type="protein sequence ID" value="MCS0587856.1"/>
    <property type="molecule type" value="Genomic_DNA"/>
</dbReference>
<comment type="caution">
    <text evidence="3">The sequence shown here is derived from an EMBL/GenBank/DDBJ whole genome shotgun (WGS) entry which is preliminary data.</text>
</comment>
<name>A0ABT2A104_9BURK</name>